<protein>
    <recommendedName>
        <fullName evidence="5">Integral membrane protein</fullName>
    </recommendedName>
</protein>
<feature type="transmembrane region" description="Helical" evidence="2">
    <location>
        <begin position="119"/>
        <end position="141"/>
    </location>
</feature>
<feature type="transmembrane region" description="Helical" evidence="2">
    <location>
        <begin position="29"/>
        <end position="51"/>
    </location>
</feature>
<reference evidence="3 4" key="1">
    <citation type="submission" date="2019-07" db="EMBL/GenBank/DDBJ databases">
        <title>R&amp;d 2014.</title>
        <authorList>
            <person name="Klenk H.-P."/>
        </authorList>
    </citation>
    <scope>NUCLEOTIDE SEQUENCE [LARGE SCALE GENOMIC DNA]</scope>
    <source>
        <strain evidence="3 4">DSM 43194</strain>
    </source>
</reference>
<keyword evidence="4" id="KW-1185">Reference proteome</keyword>
<feature type="compositionally biased region" description="Basic and acidic residues" evidence="1">
    <location>
        <begin position="1"/>
        <end position="11"/>
    </location>
</feature>
<feature type="transmembrane region" description="Helical" evidence="2">
    <location>
        <begin position="57"/>
        <end position="77"/>
    </location>
</feature>
<dbReference type="EMBL" id="VLJV01000001">
    <property type="protein sequence ID" value="TWH21347.1"/>
    <property type="molecule type" value="Genomic_DNA"/>
</dbReference>
<keyword evidence="2" id="KW-1133">Transmembrane helix</keyword>
<gene>
    <name evidence="3" type="ORF">JD82_03209</name>
</gene>
<name>A0A660CHK9_9PSEU</name>
<proteinExistence type="predicted"/>
<feature type="transmembrane region" description="Helical" evidence="2">
    <location>
        <begin position="84"/>
        <end position="107"/>
    </location>
</feature>
<dbReference type="Proteomes" id="UP000317303">
    <property type="component" value="Unassembled WGS sequence"/>
</dbReference>
<dbReference type="AlphaFoldDB" id="A0A660CHK9"/>
<evidence type="ECO:0000256" key="1">
    <source>
        <dbReference type="SAM" id="MobiDB-lite"/>
    </source>
</evidence>
<feature type="region of interest" description="Disordered" evidence="1">
    <location>
        <begin position="1"/>
        <end position="23"/>
    </location>
</feature>
<keyword evidence="2" id="KW-0812">Transmembrane</keyword>
<accession>A0A660CHK9</accession>
<keyword evidence="2" id="KW-0472">Membrane</keyword>
<evidence type="ECO:0000313" key="3">
    <source>
        <dbReference type="EMBL" id="TWH21347.1"/>
    </source>
</evidence>
<evidence type="ECO:0000313" key="4">
    <source>
        <dbReference type="Proteomes" id="UP000317303"/>
    </source>
</evidence>
<sequence>MAPVPDERTERAGQPAPERPATASGPGRVLIAVYAIFAVAATSRAAVQIATRFDEAPIPYVLSAFAAVVYLLATFALARTGKAWWQVALVACSVELAGVLVVGTLSVFDRAAFPDAAVWSNYGMGYLFIPLVLPVIGLLWLRRTRPA</sequence>
<evidence type="ECO:0008006" key="5">
    <source>
        <dbReference type="Google" id="ProtNLM"/>
    </source>
</evidence>
<evidence type="ECO:0000256" key="2">
    <source>
        <dbReference type="SAM" id="Phobius"/>
    </source>
</evidence>
<organism evidence="3 4">
    <name type="scientific">Prauserella rugosa</name>
    <dbReference type="NCBI Taxonomy" id="43354"/>
    <lineage>
        <taxon>Bacteria</taxon>
        <taxon>Bacillati</taxon>
        <taxon>Actinomycetota</taxon>
        <taxon>Actinomycetes</taxon>
        <taxon>Pseudonocardiales</taxon>
        <taxon>Pseudonocardiaceae</taxon>
        <taxon>Prauserella</taxon>
    </lineage>
</organism>
<comment type="caution">
    <text evidence="3">The sequence shown here is derived from an EMBL/GenBank/DDBJ whole genome shotgun (WGS) entry which is preliminary data.</text>
</comment>